<dbReference type="Pfam" id="PF00642">
    <property type="entry name" value="zf-CCCH"/>
    <property type="match status" value="1"/>
</dbReference>
<dbReference type="InterPro" id="IPR000571">
    <property type="entry name" value="Znf_CCCH"/>
</dbReference>
<dbReference type="GO" id="GO:0002181">
    <property type="term" value="P:cytoplasmic translation"/>
    <property type="evidence" value="ECO:0007669"/>
    <property type="project" value="TreeGrafter"/>
</dbReference>
<dbReference type="Pfam" id="PF16543">
    <property type="entry name" value="DFRP_C"/>
    <property type="match status" value="1"/>
</dbReference>
<sequence>MPPKSKKQEQKVKQKIVEDKTFGLKNKNKSAKVNKYVQQVQKQYQVGPQKAEEDIRKKKEAKEEAEKKKKELAALFKPVLTQKVAVGVDPKSVVCAFFKQGLCTKGDKCKFSHDLSKERKSAKIDLYTDARDSAKEQDTMDKWDQDKLESVVKDKHGPGIKTTTDIVCKYFLEAIEQKKYGWFWECPNGGQKCKYRHALPPGFVLKSEKQKEEEKEQITLEEFLETERHKLGDNLTPVTLESFTAWKASRIAKLAKEADAKTKERAQKVKSGKLMASGKELFTFNPELFKDDEDATEIDYTTREEITQDENPGPINEELFNIDDLDSLNIDDE</sequence>
<dbReference type="Proteomes" id="UP000281549">
    <property type="component" value="Unassembled WGS sequence"/>
</dbReference>
<dbReference type="GO" id="GO:0008270">
    <property type="term" value="F:zinc ion binding"/>
    <property type="evidence" value="ECO:0007669"/>
    <property type="project" value="UniProtKB-KW"/>
</dbReference>
<keyword evidence="5" id="KW-0175">Coiled coil</keyword>
<proteinExistence type="predicted"/>
<feature type="domain" description="C3H1-type" evidence="7">
    <location>
        <begin position="89"/>
        <end position="116"/>
    </location>
</feature>
<name>A0A4P9YI36_ROZAC</name>
<feature type="domain" description="C3H1-type" evidence="7">
    <location>
        <begin position="162"/>
        <end position="200"/>
    </location>
</feature>
<evidence type="ECO:0000256" key="2">
    <source>
        <dbReference type="ARBA" id="ARBA00022771"/>
    </source>
</evidence>
<dbReference type="AlphaFoldDB" id="A0A4P9YI36"/>
<dbReference type="SUPFAM" id="SSF90229">
    <property type="entry name" value="CCCH zinc finger"/>
    <property type="match status" value="1"/>
</dbReference>
<dbReference type="InterPro" id="IPR032378">
    <property type="entry name" value="ZC3H15/TMA46_C"/>
</dbReference>
<keyword evidence="3 4" id="KW-0862">Zinc</keyword>
<evidence type="ECO:0000313" key="8">
    <source>
        <dbReference type="EMBL" id="RKP18702.1"/>
    </source>
</evidence>
<feature type="zinc finger region" description="C3H1-type" evidence="4">
    <location>
        <begin position="162"/>
        <end position="200"/>
    </location>
</feature>
<evidence type="ECO:0000256" key="1">
    <source>
        <dbReference type="ARBA" id="ARBA00022723"/>
    </source>
</evidence>
<dbReference type="PANTHER" id="PTHR12681">
    <property type="entry name" value="ZINC FINGER-CONTAINING PROTEIN P48ZNF"/>
    <property type="match status" value="1"/>
</dbReference>
<evidence type="ECO:0000313" key="9">
    <source>
        <dbReference type="Proteomes" id="UP000281549"/>
    </source>
</evidence>
<evidence type="ECO:0000256" key="5">
    <source>
        <dbReference type="SAM" id="Coils"/>
    </source>
</evidence>
<organism evidence="8 9">
    <name type="scientific">Rozella allomycis (strain CSF55)</name>
    <dbReference type="NCBI Taxonomy" id="988480"/>
    <lineage>
        <taxon>Eukaryota</taxon>
        <taxon>Fungi</taxon>
        <taxon>Fungi incertae sedis</taxon>
        <taxon>Cryptomycota</taxon>
        <taxon>Cryptomycota incertae sedis</taxon>
        <taxon>Rozella</taxon>
    </lineage>
</organism>
<dbReference type="Gene3D" id="4.10.1000.10">
    <property type="entry name" value="Zinc finger, CCCH-type"/>
    <property type="match status" value="1"/>
</dbReference>
<evidence type="ECO:0000256" key="6">
    <source>
        <dbReference type="SAM" id="MobiDB-lite"/>
    </source>
</evidence>
<keyword evidence="1 4" id="KW-0479">Metal-binding</keyword>
<dbReference type="PROSITE" id="PS50103">
    <property type="entry name" value="ZF_C3H1"/>
    <property type="match status" value="2"/>
</dbReference>
<dbReference type="SMART" id="SM00356">
    <property type="entry name" value="ZnF_C3H1"/>
    <property type="match status" value="2"/>
</dbReference>
<evidence type="ECO:0000256" key="3">
    <source>
        <dbReference type="ARBA" id="ARBA00022833"/>
    </source>
</evidence>
<dbReference type="InterPro" id="IPR036855">
    <property type="entry name" value="Znf_CCCH_sf"/>
</dbReference>
<feature type="compositionally biased region" description="Acidic residues" evidence="6">
    <location>
        <begin position="320"/>
        <end position="333"/>
    </location>
</feature>
<keyword evidence="2 4" id="KW-0863">Zinc-finger</keyword>
<dbReference type="Gene3D" id="6.20.400.10">
    <property type="match status" value="1"/>
</dbReference>
<dbReference type="EMBL" id="ML005391">
    <property type="protein sequence ID" value="RKP18702.1"/>
    <property type="molecule type" value="Genomic_DNA"/>
</dbReference>
<feature type="coiled-coil region" evidence="5">
    <location>
        <begin position="48"/>
        <end position="75"/>
    </location>
</feature>
<gene>
    <name evidence="8" type="ORF">ROZALSC1DRAFT_29633</name>
</gene>
<evidence type="ECO:0000259" key="7">
    <source>
        <dbReference type="PROSITE" id="PS50103"/>
    </source>
</evidence>
<feature type="zinc finger region" description="C3H1-type" evidence="4">
    <location>
        <begin position="89"/>
        <end position="116"/>
    </location>
</feature>
<dbReference type="GO" id="GO:0005829">
    <property type="term" value="C:cytosol"/>
    <property type="evidence" value="ECO:0007669"/>
    <property type="project" value="TreeGrafter"/>
</dbReference>
<dbReference type="GO" id="GO:0003729">
    <property type="term" value="F:mRNA binding"/>
    <property type="evidence" value="ECO:0007669"/>
    <property type="project" value="TreeGrafter"/>
</dbReference>
<feature type="region of interest" description="Disordered" evidence="6">
    <location>
        <begin position="303"/>
        <end position="333"/>
    </location>
</feature>
<evidence type="ECO:0000256" key="4">
    <source>
        <dbReference type="PROSITE-ProRule" id="PRU00723"/>
    </source>
</evidence>
<dbReference type="PANTHER" id="PTHR12681:SF0">
    <property type="entry name" value="ZINC FINGER CCCH DOMAIN-CONTAINING PROTEIN 15"/>
    <property type="match status" value="1"/>
</dbReference>
<reference evidence="9" key="1">
    <citation type="journal article" date="2018" name="Nat. Microbiol.">
        <title>Leveraging single-cell genomics to expand the fungal tree of life.</title>
        <authorList>
            <person name="Ahrendt S.R."/>
            <person name="Quandt C.A."/>
            <person name="Ciobanu D."/>
            <person name="Clum A."/>
            <person name="Salamov A."/>
            <person name="Andreopoulos B."/>
            <person name="Cheng J.F."/>
            <person name="Woyke T."/>
            <person name="Pelin A."/>
            <person name="Henrissat B."/>
            <person name="Reynolds N.K."/>
            <person name="Benny G.L."/>
            <person name="Smith M.E."/>
            <person name="James T.Y."/>
            <person name="Grigoriev I.V."/>
        </authorList>
    </citation>
    <scope>NUCLEOTIDE SEQUENCE [LARGE SCALE GENOMIC DNA]</scope>
    <source>
        <strain evidence="9">CSF55</strain>
    </source>
</reference>
<protein>
    <recommendedName>
        <fullName evidence="7">C3H1-type domain-containing protein</fullName>
    </recommendedName>
</protein>
<accession>A0A4P9YI36</accession>